<comment type="caution">
    <text evidence="11">The sequence shown here is derived from an EMBL/GenBank/DDBJ whole genome shotgun (WGS) entry which is preliminary data.</text>
</comment>
<dbReference type="GO" id="GO:0005507">
    <property type="term" value="F:copper ion binding"/>
    <property type="evidence" value="ECO:0007669"/>
    <property type="project" value="InterPro"/>
</dbReference>
<dbReference type="NCBIfam" id="NF003465">
    <property type="entry name" value="PRK05089.1"/>
    <property type="match status" value="1"/>
</dbReference>
<keyword evidence="6" id="KW-0735">Signal-anchor</keyword>
<sequence length="197" mass="21161">MNAGNRNLGVLKTAGVVVACAFLFGFAMVPLYRVVCEHVLGIKLAPGAVDRSRVAGLVEDAGRTVRVQFVTGVNSKLPWSFTPELSSVEVHPGKLTEVWFDATNNGGEAIVGNAVPSIAPSEASAFFNKTECFCFTEQVLQAGESRRMPVRFYVDPQLPRAVRELTLSYTFYANEAATVRLSAEQHTKTGSPPPAAG</sequence>
<feature type="transmembrane region" description="Helical" evidence="10">
    <location>
        <begin position="14"/>
        <end position="35"/>
    </location>
</feature>
<evidence type="ECO:0000313" key="12">
    <source>
        <dbReference type="Proteomes" id="UP000294862"/>
    </source>
</evidence>
<accession>A0A4R2IBW0</accession>
<comment type="subcellular location">
    <subcellularLocation>
        <location evidence="2">Cell inner membrane</location>
        <topology evidence="2">Single-pass type II membrane protein</topology>
        <orientation evidence="2">Periplasmic side</orientation>
    </subcellularLocation>
</comment>
<evidence type="ECO:0000256" key="1">
    <source>
        <dbReference type="ARBA" id="ARBA00004007"/>
    </source>
</evidence>
<evidence type="ECO:0000256" key="10">
    <source>
        <dbReference type="SAM" id="Phobius"/>
    </source>
</evidence>
<evidence type="ECO:0000256" key="8">
    <source>
        <dbReference type="ARBA" id="ARBA00023008"/>
    </source>
</evidence>
<keyword evidence="7 10" id="KW-1133">Transmembrane helix</keyword>
<keyword evidence="9 10" id="KW-0472">Membrane</keyword>
<name>A0A4R2IBW0_9GAMM</name>
<comment type="similarity">
    <text evidence="3">Belongs to the COX11/CtaG family.</text>
</comment>
<dbReference type="Gene3D" id="2.60.370.10">
    <property type="entry name" value="Ctag/Cox11"/>
    <property type="match status" value="1"/>
</dbReference>
<keyword evidence="8" id="KW-0186">Copper</keyword>
<dbReference type="EMBL" id="SLWQ01000003">
    <property type="protein sequence ID" value="TCO41229.1"/>
    <property type="molecule type" value="Genomic_DNA"/>
</dbReference>
<dbReference type="PIRSF" id="PIRSF005413">
    <property type="entry name" value="COX11"/>
    <property type="match status" value="1"/>
</dbReference>
<evidence type="ECO:0000313" key="11">
    <source>
        <dbReference type="EMBL" id="TCO41229.1"/>
    </source>
</evidence>
<evidence type="ECO:0000256" key="3">
    <source>
        <dbReference type="ARBA" id="ARBA00009620"/>
    </source>
</evidence>
<dbReference type="Pfam" id="PF04442">
    <property type="entry name" value="CtaG_Cox11"/>
    <property type="match status" value="1"/>
</dbReference>
<proteinExistence type="inferred from homology"/>
<protein>
    <recommendedName>
        <fullName evidence="4">Cytochrome c oxidase assembly protein CtaG</fullName>
    </recommendedName>
</protein>
<dbReference type="RefSeq" id="WP_131995977.1">
    <property type="nucleotide sequence ID" value="NZ_JACGXM010000004.1"/>
</dbReference>
<gene>
    <name evidence="11" type="ORF">EV148_103149</name>
</gene>
<keyword evidence="5 10" id="KW-0812">Transmembrane</keyword>
<dbReference type="InterPro" id="IPR023471">
    <property type="entry name" value="CtaG/Cox11_dom_sf"/>
</dbReference>
<evidence type="ECO:0000256" key="4">
    <source>
        <dbReference type="ARBA" id="ARBA00015384"/>
    </source>
</evidence>
<evidence type="ECO:0000256" key="9">
    <source>
        <dbReference type="ARBA" id="ARBA00023136"/>
    </source>
</evidence>
<comment type="function">
    <text evidence="1">Exerts its effect at some terminal stage of cytochrome c oxidase synthesis, probably by being involved in the insertion of the copper B into subunit I.</text>
</comment>
<dbReference type="OrthoDB" id="9804841at2"/>
<dbReference type="PANTHER" id="PTHR21320">
    <property type="entry name" value="CYTOCHROME C OXIDASE ASSEMBLY PROTEIN COX11-RELATED"/>
    <property type="match status" value="1"/>
</dbReference>
<dbReference type="GO" id="GO:0005886">
    <property type="term" value="C:plasma membrane"/>
    <property type="evidence" value="ECO:0007669"/>
    <property type="project" value="UniProtKB-SubCell"/>
</dbReference>
<evidence type="ECO:0000256" key="7">
    <source>
        <dbReference type="ARBA" id="ARBA00022989"/>
    </source>
</evidence>
<evidence type="ECO:0000256" key="2">
    <source>
        <dbReference type="ARBA" id="ARBA00004382"/>
    </source>
</evidence>
<reference evidence="11 12" key="1">
    <citation type="journal article" date="2015" name="Stand. Genomic Sci.">
        <title>Genomic Encyclopedia of Bacterial and Archaeal Type Strains, Phase III: the genomes of soil and plant-associated and newly described type strains.</title>
        <authorList>
            <person name="Whitman W.B."/>
            <person name="Woyke T."/>
            <person name="Klenk H.P."/>
            <person name="Zhou Y."/>
            <person name="Lilburn T.G."/>
            <person name="Beck B.J."/>
            <person name="De Vos P."/>
            <person name="Vandamme P."/>
            <person name="Eisen J.A."/>
            <person name="Garrity G."/>
            <person name="Hugenholtz P."/>
            <person name="Kyrpides N.C."/>
        </authorList>
    </citation>
    <scope>NUCLEOTIDE SEQUENCE [LARGE SCALE GENOMIC DNA]</scope>
    <source>
        <strain evidence="11 12">A3</strain>
    </source>
</reference>
<keyword evidence="12" id="KW-1185">Reference proteome</keyword>
<dbReference type="SUPFAM" id="SSF110111">
    <property type="entry name" value="Ctag/Cox11"/>
    <property type="match status" value="1"/>
</dbReference>
<dbReference type="PANTHER" id="PTHR21320:SF3">
    <property type="entry name" value="CYTOCHROME C OXIDASE ASSEMBLY PROTEIN COX11, MITOCHONDRIAL-RELATED"/>
    <property type="match status" value="1"/>
</dbReference>
<dbReference type="Proteomes" id="UP000294862">
    <property type="component" value="Unassembled WGS sequence"/>
</dbReference>
<evidence type="ECO:0000256" key="5">
    <source>
        <dbReference type="ARBA" id="ARBA00022692"/>
    </source>
</evidence>
<evidence type="ECO:0000256" key="6">
    <source>
        <dbReference type="ARBA" id="ARBA00022968"/>
    </source>
</evidence>
<dbReference type="AlphaFoldDB" id="A0A4R2IBW0"/>
<organism evidence="11 12">
    <name type="scientific">Dokdonella fugitiva</name>
    <dbReference type="NCBI Taxonomy" id="328517"/>
    <lineage>
        <taxon>Bacteria</taxon>
        <taxon>Pseudomonadati</taxon>
        <taxon>Pseudomonadota</taxon>
        <taxon>Gammaproteobacteria</taxon>
        <taxon>Lysobacterales</taxon>
        <taxon>Rhodanobacteraceae</taxon>
        <taxon>Dokdonella</taxon>
    </lineage>
</organism>
<dbReference type="InterPro" id="IPR007533">
    <property type="entry name" value="Cyt_c_oxidase_assmbl_CtaG"/>
</dbReference>